<keyword evidence="2" id="KW-1185">Reference proteome</keyword>
<comment type="caution">
    <text evidence="1">The sequence shown here is derived from an EMBL/GenBank/DDBJ whole genome shotgun (WGS) entry which is preliminary data.</text>
</comment>
<name>A0AAV4QTU0_9ARAC</name>
<proteinExistence type="predicted"/>
<evidence type="ECO:0000313" key="2">
    <source>
        <dbReference type="Proteomes" id="UP001054837"/>
    </source>
</evidence>
<protein>
    <submittedName>
        <fullName evidence="1">Uncharacterized protein</fullName>
    </submittedName>
</protein>
<organism evidence="1 2">
    <name type="scientific">Caerostris darwini</name>
    <dbReference type="NCBI Taxonomy" id="1538125"/>
    <lineage>
        <taxon>Eukaryota</taxon>
        <taxon>Metazoa</taxon>
        <taxon>Ecdysozoa</taxon>
        <taxon>Arthropoda</taxon>
        <taxon>Chelicerata</taxon>
        <taxon>Arachnida</taxon>
        <taxon>Araneae</taxon>
        <taxon>Araneomorphae</taxon>
        <taxon>Entelegynae</taxon>
        <taxon>Araneoidea</taxon>
        <taxon>Araneidae</taxon>
        <taxon>Caerostris</taxon>
    </lineage>
</organism>
<reference evidence="1 2" key="1">
    <citation type="submission" date="2021-06" db="EMBL/GenBank/DDBJ databases">
        <title>Caerostris darwini draft genome.</title>
        <authorList>
            <person name="Kono N."/>
            <person name="Arakawa K."/>
        </authorList>
    </citation>
    <scope>NUCLEOTIDE SEQUENCE [LARGE SCALE GENOMIC DNA]</scope>
</reference>
<sequence>MEEFDFTEFLGKPVVFNACPNYANINNLCELGMAIMCSPPAPWQRIDALKALFFLVTQFAMRTAQFKKTDWDASERAENSLCQSLLQMNTFMDIASMAAWGFRSLQKNQTST</sequence>
<dbReference type="EMBL" id="BPLQ01005092">
    <property type="protein sequence ID" value="GIY12640.1"/>
    <property type="molecule type" value="Genomic_DNA"/>
</dbReference>
<accession>A0AAV4QTU0</accession>
<gene>
    <name evidence="1" type="ORF">CDAR_188981</name>
</gene>
<dbReference type="AlphaFoldDB" id="A0AAV4QTU0"/>
<dbReference type="Proteomes" id="UP001054837">
    <property type="component" value="Unassembled WGS sequence"/>
</dbReference>
<evidence type="ECO:0000313" key="1">
    <source>
        <dbReference type="EMBL" id="GIY12640.1"/>
    </source>
</evidence>